<protein>
    <recommendedName>
        <fullName evidence="6 8">Large ribosomal subunit protein uL24</fullName>
    </recommendedName>
</protein>
<keyword evidence="3 8" id="KW-0694">RNA-binding</keyword>
<dbReference type="FunFam" id="2.30.30.30:FF:000004">
    <property type="entry name" value="50S ribosomal protein L24"/>
    <property type="match status" value="1"/>
</dbReference>
<comment type="caution">
    <text evidence="11">The sequence shown here is derived from an EMBL/GenBank/DDBJ whole genome shotgun (WGS) entry which is preliminary data.</text>
</comment>
<evidence type="ECO:0000313" key="11">
    <source>
        <dbReference type="EMBL" id="RDD81607.1"/>
    </source>
</evidence>
<comment type="subunit">
    <text evidence="8">Part of the 50S ribosomal subunit.</text>
</comment>
<dbReference type="PROSITE" id="PS01108">
    <property type="entry name" value="RIBOSOMAL_L24"/>
    <property type="match status" value="1"/>
</dbReference>
<dbReference type="SMART" id="SM00739">
    <property type="entry name" value="KOW"/>
    <property type="match status" value="1"/>
</dbReference>
<evidence type="ECO:0000256" key="9">
    <source>
        <dbReference type="RuleBase" id="RU003477"/>
    </source>
</evidence>
<evidence type="ECO:0000256" key="4">
    <source>
        <dbReference type="ARBA" id="ARBA00022980"/>
    </source>
</evidence>
<dbReference type="Proteomes" id="UP000253782">
    <property type="component" value="Unassembled WGS sequence"/>
</dbReference>
<name>A0A369UM76_9GAMM</name>
<comment type="function">
    <text evidence="8">One of two assembly initiator proteins, it binds directly to the 5'-end of the 23S rRNA, where it nucleates assembly of the 50S subunit.</text>
</comment>
<dbReference type="GO" id="GO:0019843">
    <property type="term" value="F:rRNA binding"/>
    <property type="evidence" value="ECO:0007669"/>
    <property type="project" value="UniProtKB-UniRule"/>
</dbReference>
<dbReference type="GO" id="GO:1990904">
    <property type="term" value="C:ribonucleoprotein complex"/>
    <property type="evidence" value="ECO:0007669"/>
    <property type="project" value="UniProtKB-KW"/>
</dbReference>
<keyword evidence="12" id="KW-1185">Reference proteome</keyword>
<dbReference type="GO" id="GO:0006412">
    <property type="term" value="P:translation"/>
    <property type="evidence" value="ECO:0007669"/>
    <property type="project" value="UniProtKB-UniRule"/>
</dbReference>
<reference evidence="11 12" key="1">
    <citation type="submission" date="2018-07" db="EMBL/GenBank/DDBJ databases">
        <title>Dyella tabacisoli L4-6T, whole genome shotgun sequence.</title>
        <authorList>
            <person name="Zhou X.-K."/>
            <person name="Li W.-J."/>
            <person name="Duan Y.-Q."/>
        </authorList>
    </citation>
    <scope>NUCLEOTIDE SEQUENCE [LARGE SCALE GENOMIC DNA]</scope>
    <source>
        <strain evidence="11 12">L4-6</strain>
    </source>
</reference>
<dbReference type="GO" id="GO:0005840">
    <property type="term" value="C:ribosome"/>
    <property type="evidence" value="ECO:0007669"/>
    <property type="project" value="UniProtKB-KW"/>
</dbReference>
<accession>A0A369UM76</accession>
<keyword evidence="4 8" id="KW-0689">Ribosomal protein</keyword>
<evidence type="ECO:0000256" key="3">
    <source>
        <dbReference type="ARBA" id="ARBA00022884"/>
    </source>
</evidence>
<dbReference type="SUPFAM" id="SSF50104">
    <property type="entry name" value="Translation proteins SH3-like domain"/>
    <property type="match status" value="1"/>
</dbReference>
<dbReference type="InterPro" id="IPR008991">
    <property type="entry name" value="Translation_prot_SH3-like_sf"/>
</dbReference>
<dbReference type="HAMAP" id="MF_01326_B">
    <property type="entry name" value="Ribosomal_uL24_B"/>
    <property type="match status" value="1"/>
</dbReference>
<dbReference type="CDD" id="cd06089">
    <property type="entry name" value="KOW_RPL26"/>
    <property type="match status" value="1"/>
</dbReference>
<evidence type="ECO:0000256" key="2">
    <source>
        <dbReference type="ARBA" id="ARBA00022730"/>
    </source>
</evidence>
<keyword evidence="5 8" id="KW-0687">Ribonucleoprotein</keyword>
<comment type="function">
    <text evidence="7 8">One of the proteins that surrounds the polypeptide exit tunnel on the outside of the subunit.</text>
</comment>
<keyword evidence="2 8" id="KW-0699">rRNA-binding</keyword>
<dbReference type="InterPro" id="IPR014722">
    <property type="entry name" value="Rib_uL2_dom2"/>
</dbReference>
<sequence length="104" mass="11543">MNRIRKGDQVLVITGKNKGQRGDVLRVDGDRVFVSNVNLIKRHTKPNPQANQAGGIVEREASIHISNVQLFNPATNKGERVGIKTLEDKRKVRVFRSSGEVVDA</sequence>
<dbReference type="OrthoDB" id="9807419at2"/>
<organism evidence="11 12">
    <name type="scientific">Dyella tabacisoli</name>
    <dbReference type="NCBI Taxonomy" id="2282381"/>
    <lineage>
        <taxon>Bacteria</taxon>
        <taxon>Pseudomonadati</taxon>
        <taxon>Pseudomonadota</taxon>
        <taxon>Gammaproteobacteria</taxon>
        <taxon>Lysobacterales</taxon>
        <taxon>Rhodanobacteraceae</taxon>
        <taxon>Dyella</taxon>
    </lineage>
</organism>
<dbReference type="Gene3D" id="2.30.30.30">
    <property type="match status" value="1"/>
</dbReference>
<dbReference type="NCBIfam" id="TIGR01079">
    <property type="entry name" value="rplX_bact"/>
    <property type="match status" value="1"/>
</dbReference>
<dbReference type="InterPro" id="IPR057264">
    <property type="entry name" value="Ribosomal_uL24_C"/>
</dbReference>
<evidence type="ECO:0000256" key="7">
    <source>
        <dbReference type="ARBA" id="ARBA00058688"/>
    </source>
</evidence>
<evidence type="ECO:0000256" key="1">
    <source>
        <dbReference type="ARBA" id="ARBA00010618"/>
    </source>
</evidence>
<dbReference type="InterPro" id="IPR005825">
    <property type="entry name" value="Ribosomal_uL24_CS"/>
</dbReference>
<comment type="similarity">
    <text evidence="1 8 9">Belongs to the universal ribosomal protein uL24 family.</text>
</comment>
<evidence type="ECO:0000256" key="5">
    <source>
        <dbReference type="ARBA" id="ARBA00023274"/>
    </source>
</evidence>
<proteinExistence type="inferred from homology"/>
<dbReference type="EMBL" id="QQAH01000009">
    <property type="protein sequence ID" value="RDD81607.1"/>
    <property type="molecule type" value="Genomic_DNA"/>
</dbReference>
<dbReference type="InterPro" id="IPR041988">
    <property type="entry name" value="Ribosomal_uL24_KOW"/>
</dbReference>
<dbReference type="Pfam" id="PF00467">
    <property type="entry name" value="KOW"/>
    <property type="match status" value="1"/>
</dbReference>
<evidence type="ECO:0000259" key="10">
    <source>
        <dbReference type="SMART" id="SM00739"/>
    </source>
</evidence>
<dbReference type="AlphaFoldDB" id="A0A369UM76"/>
<evidence type="ECO:0000256" key="8">
    <source>
        <dbReference type="HAMAP-Rule" id="MF_01326"/>
    </source>
</evidence>
<dbReference type="GO" id="GO:0003735">
    <property type="term" value="F:structural constituent of ribosome"/>
    <property type="evidence" value="ECO:0007669"/>
    <property type="project" value="InterPro"/>
</dbReference>
<evidence type="ECO:0000313" key="12">
    <source>
        <dbReference type="Proteomes" id="UP000253782"/>
    </source>
</evidence>
<dbReference type="InterPro" id="IPR005824">
    <property type="entry name" value="KOW"/>
</dbReference>
<dbReference type="PANTHER" id="PTHR12903">
    <property type="entry name" value="MITOCHONDRIAL RIBOSOMAL PROTEIN L24"/>
    <property type="match status" value="1"/>
</dbReference>
<dbReference type="InterPro" id="IPR003256">
    <property type="entry name" value="Ribosomal_uL24"/>
</dbReference>
<evidence type="ECO:0000256" key="6">
    <source>
        <dbReference type="ARBA" id="ARBA00035206"/>
    </source>
</evidence>
<dbReference type="RefSeq" id="WP_114845476.1">
    <property type="nucleotide sequence ID" value="NZ_JBHSPE010000005.1"/>
</dbReference>
<gene>
    <name evidence="8" type="primary">rplX</name>
    <name evidence="11" type="ORF">DVJ77_10570</name>
</gene>
<dbReference type="Pfam" id="PF17136">
    <property type="entry name" value="ribosomal_L24"/>
    <property type="match status" value="1"/>
</dbReference>
<feature type="domain" description="KOW" evidence="10">
    <location>
        <begin position="3"/>
        <end position="30"/>
    </location>
</feature>